<sequence length="31" mass="3585">MNVRCDYHAGSSGHNVENCRAFKYKVQELID</sequence>
<protein>
    <recommendedName>
        <fullName evidence="3">Gag-pol polyprotein</fullName>
    </recommendedName>
</protein>
<comment type="caution">
    <text evidence="1">The sequence shown here is derived from an EMBL/GenBank/DDBJ whole genome shotgun (WGS) entry which is preliminary data.</text>
</comment>
<keyword evidence="2" id="KW-1185">Reference proteome</keyword>
<evidence type="ECO:0000313" key="1">
    <source>
        <dbReference type="EMBL" id="MCI97752.1"/>
    </source>
</evidence>
<name>A0A392WDR2_9FABA</name>
<feature type="non-terminal residue" evidence="1">
    <location>
        <position position="31"/>
    </location>
</feature>
<evidence type="ECO:0008006" key="3">
    <source>
        <dbReference type="Google" id="ProtNLM"/>
    </source>
</evidence>
<accession>A0A392WDR2</accession>
<proteinExistence type="predicted"/>
<reference evidence="1 2" key="1">
    <citation type="journal article" date="2018" name="Front. Plant Sci.">
        <title>Red Clover (Trifolium pratense) and Zigzag Clover (T. medium) - A Picture of Genomic Similarities and Differences.</title>
        <authorList>
            <person name="Dluhosova J."/>
            <person name="Istvanek J."/>
            <person name="Nedelnik J."/>
            <person name="Repkova J."/>
        </authorList>
    </citation>
    <scope>NUCLEOTIDE SEQUENCE [LARGE SCALE GENOMIC DNA]</scope>
    <source>
        <strain evidence="2">cv. 10/8</strain>
        <tissue evidence="1">Leaf</tissue>
    </source>
</reference>
<dbReference type="Proteomes" id="UP000265520">
    <property type="component" value="Unassembled WGS sequence"/>
</dbReference>
<evidence type="ECO:0000313" key="2">
    <source>
        <dbReference type="Proteomes" id="UP000265520"/>
    </source>
</evidence>
<organism evidence="1 2">
    <name type="scientific">Trifolium medium</name>
    <dbReference type="NCBI Taxonomy" id="97028"/>
    <lineage>
        <taxon>Eukaryota</taxon>
        <taxon>Viridiplantae</taxon>
        <taxon>Streptophyta</taxon>
        <taxon>Embryophyta</taxon>
        <taxon>Tracheophyta</taxon>
        <taxon>Spermatophyta</taxon>
        <taxon>Magnoliopsida</taxon>
        <taxon>eudicotyledons</taxon>
        <taxon>Gunneridae</taxon>
        <taxon>Pentapetalae</taxon>
        <taxon>rosids</taxon>
        <taxon>fabids</taxon>
        <taxon>Fabales</taxon>
        <taxon>Fabaceae</taxon>
        <taxon>Papilionoideae</taxon>
        <taxon>50 kb inversion clade</taxon>
        <taxon>NPAAA clade</taxon>
        <taxon>Hologalegina</taxon>
        <taxon>IRL clade</taxon>
        <taxon>Trifolieae</taxon>
        <taxon>Trifolium</taxon>
    </lineage>
</organism>
<dbReference type="EMBL" id="LXQA011452853">
    <property type="protein sequence ID" value="MCI97752.1"/>
    <property type="molecule type" value="Genomic_DNA"/>
</dbReference>
<dbReference type="AlphaFoldDB" id="A0A392WDR2"/>